<sequence>MLPSSSNDSSNLALTTIDEQDRRASILKKMLPPEMISTRPGAGGDTSSDGRVNVGVSCFVRVTLKDGASHEDIGYGHAENAKNKFSALEKAKKEASTDGIKRALRMFGDVLGNCLYNRNYLNKSSKFAKRNAAENYTESDLYRPNNIPQITSGSHPSTIQPTIPPNNSILRKEGESSKAPLGHRPSPKKLMNAPIEHDRKAFELTKSEIDDFSFQDYNDYGIQDCEWDTSLDEIIGVIEYETQDSPNNKREILKNPIVTSPSQKKVRVADSDLFSANLNIDNSNLGANNISVQNTSKNVSYIKPTSIYNTNSNSNSNINAIPNIINNAGSNKNVYPSNSNNANYKAPSSSSYENVTSNNIISNKSNNLSLNNSSSTADSLPNIAPSFAKLPTNSNTIPVNSFKNQYQAPNHPKQGPTVAYRNDILGNSASGFMRASNLHK</sequence>
<dbReference type="PANTHER" id="PTHR12132:SF1">
    <property type="entry name" value="DNA REPAIR PROTEIN RAD52 HOMOLOG"/>
    <property type="match status" value="1"/>
</dbReference>
<dbReference type="AlphaFoldDB" id="A0A1R1XR39"/>
<feature type="region of interest" description="Disordered" evidence="5">
    <location>
        <begin position="173"/>
        <end position="192"/>
    </location>
</feature>
<evidence type="ECO:0000313" key="6">
    <source>
        <dbReference type="EMBL" id="OMJ17091.1"/>
    </source>
</evidence>
<dbReference type="GO" id="GO:0005634">
    <property type="term" value="C:nucleus"/>
    <property type="evidence" value="ECO:0007669"/>
    <property type="project" value="TreeGrafter"/>
</dbReference>
<keyword evidence="4" id="KW-0234">DNA repair</keyword>
<evidence type="ECO:0000256" key="1">
    <source>
        <dbReference type="ARBA" id="ARBA00006638"/>
    </source>
</evidence>
<reference evidence="7" key="1">
    <citation type="submission" date="2017-01" db="EMBL/GenBank/DDBJ databases">
        <authorList>
            <person name="Wang Y."/>
            <person name="White M."/>
            <person name="Kvist S."/>
            <person name="Moncalvo J.-M."/>
        </authorList>
    </citation>
    <scope>NUCLEOTIDE SEQUENCE [LARGE SCALE GENOMIC DNA]</scope>
    <source>
        <strain evidence="7">ID-206-W2</strain>
    </source>
</reference>
<protein>
    <submittedName>
        <fullName evidence="6">DNA repair and recombination protein RAD52</fullName>
    </submittedName>
</protein>
<dbReference type="Gene3D" id="3.30.390.80">
    <property type="entry name" value="DNA repair protein Rad52/59/22"/>
    <property type="match status" value="1"/>
</dbReference>
<evidence type="ECO:0000256" key="4">
    <source>
        <dbReference type="ARBA" id="ARBA00023204"/>
    </source>
</evidence>
<dbReference type="GO" id="GO:0045002">
    <property type="term" value="P:double-strand break repair via single-strand annealing"/>
    <property type="evidence" value="ECO:0007669"/>
    <property type="project" value="TreeGrafter"/>
</dbReference>
<evidence type="ECO:0000256" key="5">
    <source>
        <dbReference type="SAM" id="MobiDB-lite"/>
    </source>
</evidence>
<organism evidence="6 7">
    <name type="scientific">Smittium culicis</name>
    <dbReference type="NCBI Taxonomy" id="133412"/>
    <lineage>
        <taxon>Eukaryota</taxon>
        <taxon>Fungi</taxon>
        <taxon>Fungi incertae sedis</taxon>
        <taxon>Zoopagomycota</taxon>
        <taxon>Kickxellomycotina</taxon>
        <taxon>Harpellomycetes</taxon>
        <taxon>Harpellales</taxon>
        <taxon>Legeriomycetaceae</taxon>
        <taxon>Smittium</taxon>
    </lineage>
</organism>
<keyword evidence="2" id="KW-0227">DNA damage</keyword>
<gene>
    <name evidence="6" type="ORF">AYI69_g7566</name>
</gene>
<evidence type="ECO:0000256" key="2">
    <source>
        <dbReference type="ARBA" id="ARBA00022763"/>
    </source>
</evidence>
<dbReference type="Pfam" id="PF04098">
    <property type="entry name" value="Rad52_Rad22"/>
    <property type="match status" value="1"/>
</dbReference>
<comment type="caution">
    <text evidence="6">The sequence shown here is derived from an EMBL/GenBank/DDBJ whole genome shotgun (WGS) entry which is preliminary data.</text>
</comment>
<dbReference type="EMBL" id="LSSM01003692">
    <property type="protein sequence ID" value="OMJ17091.1"/>
    <property type="molecule type" value="Genomic_DNA"/>
</dbReference>
<proteinExistence type="inferred from homology"/>
<dbReference type="InterPro" id="IPR042525">
    <property type="entry name" value="Rad52_Rad59_Rad22_sf"/>
</dbReference>
<accession>A0A1R1XR39</accession>
<comment type="similarity">
    <text evidence="1">Belongs to the RAD52 family.</text>
</comment>
<dbReference type="OrthoDB" id="206565at2759"/>
<dbReference type="GO" id="GO:0000724">
    <property type="term" value="P:double-strand break repair via homologous recombination"/>
    <property type="evidence" value="ECO:0007669"/>
    <property type="project" value="TreeGrafter"/>
</dbReference>
<keyword evidence="7" id="KW-1185">Reference proteome</keyword>
<dbReference type="PANTHER" id="PTHR12132">
    <property type="entry name" value="DNA REPAIR AND RECOMBINATION PROTEIN RAD52, RAD59"/>
    <property type="match status" value="1"/>
</dbReference>
<dbReference type="Proteomes" id="UP000187429">
    <property type="component" value="Unassembled WGS sequence"/>
</dbReference>
<dbReference type="InterPro" id="IPR007232">
    <property type="entry name" value="Rad52_Rad59_Rad22"/>
</dbReference>
<keyword evidence="3" id="KW-0233">DNA recombination</keyword>
<evidence type="ECO:0000313" key="7">
    <source>
        <dbReference type="Proteomes" id="UP000187429"/>
    </source>
</evidence>
<dbReference type="InterPro" id="IPR041247">
    <property type="entry name" value="Rad52_fam"/>
</dbReference>
<dbReference type="GO" id="GO:0006312">
    <property type="term" value="P:mitotic recombination"/>
    <property type="evidence" value="ECO:0007669"/>
    <property type="project" value="TreeGrafter"/>
</dbReference>
<evidence type="ECO:0000256" key="3">
    <source>
        <dbReference type="ARBA" id="ARBA00023172"/>
    </source>
</evidence>
<name>A0A1R1XR39_9FUNG</name>
<dbReference type="SUPFAM" id="SSF54768">
    <property type="entry name" value="dsRNA-binding domain-like"/>
    <property type="match status" value="1"/>
</dbReference>